<dbReference type="PANTHER" id="PTHR33202:SF7">
    <property type="entry name" value="FERRIC UPTAKE REGULATION PROTEIN"/>
    <property type="match status" value="1"/>
</dbReference>
<name>A0AA96WBC6_9CYAN</name>
<proteinExistence type="predicted"/>
<dbReference type="AlphaFoldDB" id="A0AA96WBC6"/>
<dbReference type="InterPro" id="IPR036390">
    <property type="entry name" value="WH_DNA-bd_sf"/>
</dbReference>
<dbReference type="InterPro" id="IPR002481">
    <property type="entry name" value="FUR"/>
</dbReference>
<sequence>MAPSLKSYEECLIYCRQQGMRLSNQRQLVLKLLWDTDEHLPASEIYDRLRQRGEAIGHTSVYQNLDALAKAGVIERVERAEGCLYSHHTSSHSHVRCLDDNRLLDVDVKLPPELVKAVEQQIGLKVIDYHIEFLACKPSENADVVDQDVI</sequence>
<dbReference type="GO" id="GO:0000976">
    <property type="term" value="F:transcription cis-regulatory region binding"/>
    <property type="evidence" value="ECO:0007669"/>
    <property type="project" value="TreeGrafter"/>
</dbReference>
<dbReference type="Gene3D" id="1.10.10.10">
    <property type="entry name" value="Winged helix-like DNA-binding domain superfamily/Winged helix DNA-binding domain"/>
    <property type="match status" value="1"/>
</dbReference>
<organism evidence="2">
    <name type="scientific">Leptolyngbya sp. NK1-12</name>
    <dbReference type="NCBI Taxonomy" id="2547451"/>
    <lineage>
        <taxon>Bacteria</taxon>
        <taxon>Bacillati</taxon>
        <taxon>Cyanobacteriota</taxon>
        <taxon>Cyanophyceae</taxon>
        <taxon>Leptolyngbyales</taxon>
        <taxon>Leptolyngbyaceae</taxon>
        <taxon>Leptolyngbya group</taxon>
        <taxon>Leptolyngbya</taxon>
    </lineage>
</organism>
<comment type="cofactor">
    <cofactor evidence="1">
        <name>Zn(2+)</name>
        <dbReference type="ChEBI" id="CHEBI:29105"/>
    </cofactor>
    <text evidence="1">Binds 1 zinc ion per subunit.</text>
</comment>
<dbReference type="PANTHER" id="PTHR33202">
    <property type="entry name" value="ZINC UPTAKE REGULATION PROTEIN"/>
    <property type="match status" value="1"/>
</dbReference>
<accession>A0AA96WBC6</accession>
<dbReference type="GO" id="GO:0045892">
    <property type="term" value="P:negative regulation of DNA-templated transcription"/>
    <property type="evidence" value="ECO:0007669"/>
    <property type="project" value="TreeGrafter"/>
</dbReference>
<keyword evidence="1" id="KW-0479">Metal-binding</keyword>
<dbReference type="GO" id="GO:0008270">
    <property type="term" value="F:zinc ion binding"/>
    <property type="evidence" value="ECO:0007669"/>
    <property type="project" value="TreeGrafter"/>
</dbReference>
<evidence type="ECO:0000256" key="1">
    <source>
        <dbReference type="PIRSR" id="PIRSR602481-1"/>
    </source>
</evidence>
<dbReference type="CDD" id="cd07153">
    <property type="entry name" value="Fur_like"/>
    <property type="match status" value="1"/>
</dbReference>
<dbReference type="InterPro" id="IPR036388">
    <property type="entry name" value="WH-like_DNA-bd_sf"/>
</dbReference>
<feature type="binding site" evidence="1">
    <location>
        <position position="97"/>
    </location>
    <ligand>
        <name>Zn(2+)</name>
        <dbReference type="ChEBI" id="CHEBI:29105"/>
    </ligand>
</feature>
<dbReference type="GO" id="GO:0003700">
    <property type="term" value="F:DNA-binding transcription factor activity"/>
    <property type="evidence" value="ECO:0007669"/>
    <property type="project" value="InterPro"/>
</dbReference>
<dbReference type="EMBL" id="CP053586">
    <property type="protein sequence ID" value="WNZ21919.1"/>
    <property type="molecule type" value="Genomic_DNA"/>
</dbReference>
<dbReference type="Pfam" id="PF01475">
    <property type="entry name" value="FUR"/>
    <property type="match status" value="1"/>
</dbReference>
<dbReference type="SUPFAM" id="SSF46785">
    <property type="entry name" value="Winged helix' DNA-binding domain"/>
    <property type="match status" value="1"/>
</dbReference>
<reference evidence="2" key="1">
    <citation type="submission" date="2020-05" db="EMBL/GenBank/DDBJ databases">
        <authorList>
            <person name="Zhu T."/>
            <person name="Keshari N."/>
            <person name="Lu X."/>
        </authorList>
    </citation>
    <scope>NUCLEOTIDE SEQUENCE</scope>
    <source>
        <strain evidence="2">NK1-12</strain>
    </source>
</reference>
<dbReference type="GO" id="GO:1900376">
    <property type="term" value="P:regulation of secondary metabolite biosynthetic process"/>
    <property type="evidence" value="ECO:0007669"/>
    <property type="project" value="TreeGrafter"/>
</dbReference>
<dbReference type="RefSeq" id="WP_316433247.1">
    <property type="nucleotide sequence ID" value="NZ_CP053586.1"/>
</dbReference>
<gene>
    <name evidence="2" type="ORF">HJG54_02900</name>
</gene>
<protein>
    <submittedName>
        <fullName evidence="2">Transcriptional repressor</fullName>
    </submittedName>
</protein>
<keyword evidence="1" id="KW-0862">Zinc</keyword>
<evidence type="ECO:0000313" key="2">
    <source>
        <dbReference type="EMBL" id="WNZ21919.1"/>
    </source>
</evidence>
<feature type="binding site" evidence="1">
    <location>
        <position position="136"/>
    </location>
    <ligand>
        <name>Zn(2+)</name>
        <dbReference type="ChEBI" id="CHEBI:29105"/>
    </ligand>
</feature>